<accession>A0AAU7J9C6</accession>
<organism evidence="1">
    <name type="scientific">Alsobacter sp. KACC 23698</name>
    <dbReference type="NCBI Taxonomy" id="3149229"/>
    <lineage>
        <taxon>Bacteria</taxon>
        <taxon>Pseudomonadati</taxon>
        <taxon>Pseudomonadota</taxon>
        <taxon>Alphaproteobacteria</taxon>
        <taxon>Hyphomicrobiales</taxon>
        <taxon>Alsobacteraceae</taxon>
        <taxon>Alsobacter</taxon>
    </lineage>
</organism>
<dbReference type="Pfam" id="PF06356">
    <property type="entry name" value="DUF1064"/>
    <property type="match status" value="1"/>
</dbReference>
<name>A0AAU7J9C6_9HYPH</name>
<reference evidence="1" key="1">
    <citation type="submission" date="2024-05" db="EMBL/GenBank/DDBJ databases">
        <authorList>
            <person name="Kim S."/>
            <person name="Heo J."/>
            <person name="Choi H."/>
            <person name="Choi Y."/>
            <person name="Kwon S.-W."/>
            <person name="Kim Y."/>
        </authorList>
    </citation>
    <scope>NUCLEOTIDE SEQUENCE</scope>
    <source>
        <strain evidence="1">KACC 23698</strain>
    </source>
</reference>
<dbReference type="AlphaFoldDB" id="A0AAU7J9C6"/>
<protein>
    <submittedName>
        <fullName evidence="1">DUF1064 domain-containing protein</fullName>
    </submittedName>
</protein>
<dbReference type="RefSeq" id="WP_406853513.1">
    <property type="nucleotide sequence ID" value="NZ_CP157484.1"/>
</dbReference>
<proteinExistence type="predicted"/>
<dbReference type="EMBL" id="CP157484">
    <property type="protein sequence ID" value="XBO36699.1"/>
    <property type="molecule type" value="Genomic_DNA"/>
</dbReference>
<gene>
    <name evidence="1" type="ORF">ABEG18_13150</name>
</gene>
<dbReference type="InterPro" id="IPR009414">
    <property type="entry name" value="DUF1064"/>
</dbReference>
<sequence length="112" mass="12992">MSRSRFAVAPVEARTLDGITFASKKEMMRYSELKLLQRAGVIHDLQVQPSFPVKIDGQHFCTYTPDFRYLNERGEVVVEELKSSGTAKDAAYRLRRKAMELFYRMKVVETVR</sequence>
<evidence type="ECO:0000313" key="1">
    <source>
        <dbReference type="EMBL" id="XBO36699.1"/>
    </source>
</evidence>